<comment type="similarity">
    <text evidence="1">Belongs to the AfsR/DnrI/RedD regulatory family.</text>
</comment>
<accession>A0ABP8TZL8</accession>
<evidence type="ECO:0000259" key="7">
    <source>
        <dbReference type="PROSITE" id="PS51755"/>
    </source>
</evidence>
<dbReference type="PROSITE" id="PS51755">
    <property type="entry name" value="OMPR_PHOB"/>
    <property type="match status" value="1"/>
</dbReference>
<dbReference type="InterPro" id="IPR027417">
    <property type="entry name" value="P-loop_NTPase"/>
</dbReference>
<dbReference type="PANTHER" id="PTHR35807:SF1">
    <property type="entry name" value="TRANSCRIPTIONAL REGULATOR REDD"/>
    <property type="match status" value="1"/>
</dbReference>
<protein>
    <recommendedName>
        <fullName evidence="7">OmpR/PhoB-type domain-containing protein</fullName>
    </recommendedName>
</protein>
<dbReference type="PRINTS" id="PR00364">
    <property type="entry name" value="DISEASERSIST"/>
</dbReference>
<dbReference type="SUPFAM" id="SSF48452">
    <property type="entry name" value="TPR-like"/>
    <property type="match status" value="1"/>
</dbReference>
<keyword evidence="4" id="KW-0804">Transcription</keyword>
<evidence type="ECO:0000256" key="4">
    <source>
        <dbReference type="ARBA" id="ARBA00023163"/>
    </source>
</evidence>
<feature type="DNA-binding region" description="OmpR/PhoB-type" evidence="5">
    <location>
        <begin position="1"/>
        <end position="93"/>
    </location>
</feature>
<evidence type="ECO:0000256" key="6">
    <source>
        <dbReference type="SAM" id="MobiDB-lite"/>
    </source>
</evidence>
<organism evidence="8 9">
    <name type="scientific">Actinoallomurus vinaceus</name>
    <dbReference type="NCBI Taxonomy" id="1080074"/>
    <lineage>
        <taxon>Bacteria</taxon>
        <taxon>Bacillati</taxon>
        <taxon>Actinomycetota</taxon>
        <taxon>Actinomycetes</taxon>
        <taxon>Streptosporangiales</taxon>
        <taxon>Thermomonosporaceae</taxon>
        <taxon>Actinoallomurus</taxon>
    </lineage>
</organism>
<feature type="region of interest" description="Disordered" evidence="6">
    <location>
        <begin position="253"/>
        <end position="285"/>
    </location>
</feature>
<sequence length="686" mass="73496">MLGPVRAWRGPDEVDLGPPQQRAILALLLVRSNRLVSVEDMIELLWEQDPPGSAVNAIHKYVGSIRRLLEPDLEARTSGRWLTRHGGTYRLAVDESTSDLIAFRRTVKDAQTARADGRPADSLDLLMEALALARGACGEGLDLRGRNRNHFTAVDQEYVAAVADAADAALVSAQAPRVLPMLRQLACDEPLNEPLQARLVLVLGAAGRQAQALSYYQLVRERLRDELGVDPGEEMRAAYGKVLRQEFSAFADDGRAGSVPKPGSPGASAESAGMPDESEPADTPSERAVWSIAAPRSLAPLVPPAQLPADLPVFVGREEELSFLSEALGPGGEPPGAGVCAIAGMPGIGKTTFAVHWAHLVAKHFADGQMFLDLRGFDASASPTTPADALRALLCSLGIATELLPDSLDALVAMHRSLLADKRVLIVLDNAHDVEQIRPLLPGSPGSLVVATSRNPLTGLAVAQGAQLLTLDLFPPATAKEVLRRRLGAARVAAEPEAVEQIIRLSGRLPLALALLSARAVAHPDFPLASIADDLRRTRGRRGHLDVFGAAGGAADARSVFSWSYRRLSPPARRMFRLLSLRPGPDVTAAAAAGLLDVQPEEASRLIAELTGTSLFAEDRPGRYFCHPLVSAYAGELSECADSEADRREAQARLLDHHLRSGPGAERPQPWNHTRSESPLRRRNGV</sequence>
<dbReference type="CDD" id="cd15831">
    <property type="entry name" value="BTAD"/>
    <property type="match status" value="1"/>
</dbReference>
<dbReference type="Gene3D" id="1.25.40.10">
    <property type="entry name" value="Tetratricopeptide repeat domain"/>
    <property type="match status" value="1"/>
</dbReference>
<dbReference type="SUPFAM" id="SSF46894">
    <property type="entry name" value="C-terminal effector domain of the bipartite response regulators"/>
    <property type="match status" value="1"/>
</dbReference>
<gene>
    <name evidence="8" type="ORF">GCM10023196_004170</name>
</gene>
<dbReference type="EMBL" id="BAABHK010000001">
    <property type="protein sequence ID" value="GAA4620388.1"/>
    <property type="molecule type" value="Genomic_DNA"/>
</dbReference>
<keyword evidence="3 5" id="KW-0238">DNA-binding</keyword>
<dbReference type="Pfam" id="PF00486">
    <property type="entry name" value="Trans_reg_C"/>
    <property type="match status" value="1"/>
</dbReference>
<evidence type="ECO:0000256" key="5">
    <source>
        <dbReference type="PROSITE-ProRule" id="PRU01091"/>
    </source>
</evidence>
<evidence type="ECO:0000256" key="3">
    <source>
        <dbReference type="ARBA" id="ARBA00023125"/>
    </source>
</evidence>
<evidence type="ECO:0000313" key="8">
    <source>
        <dbReference type="EMBL" id="GAA4620388.1"/>
    </source>
</evidence>
<dbReference type="SMART" id="SM01043">
    <property type="entry name" value="BTAD"/>
    <property type="match status" value="1"/>
</dbReference>
<dbReference type="PANTHER" id="PTHR35807">
    <property type="entry name" value="TRANSCRIPTIONAL REGULATOR REDD-RELATED"/>
    <property type="match status" value="1"/>
</dbReference>
<dbReference type="InterPro" id="IPR016032">
    <property type="entry name" value="Sig_transdc_resp-reg_C-effctor"/>
</dbReference>
<dbReference type="Proteomes" id="UP001501442">
    <property type="component" value="Unassembled WGS sequence"/>
</dbReference>
<evidence type="ECO:0000256" key="2">
    <source>
        <dbReference type="ARBA" id="ARBA00023015"/>
    </source>
</evidence>
<name>A0ABP8TZL8_9ACTN</name>
<dbReference type="InterPro" id="IPR011990">
    <property type="entry name" value="TPR-like_helical_dom_sf"/>
</dbReference>
<comment type="caution">
    <text evidence="8">The sequence shown here is derived from an EMBL/GenBank/DDBJ whole genome shotgun (WGS) entry which is preliminary data.</text>
</comment>
<feature type="region of interest" description="Disordered" evidence="6">
    <location>
        <begin position="658"/>
        <end position="686"/>
    </location>
</feature>
<keyword evidence="2" id="KW-0805">Transcription regulation</keyword>
<dbReference type="InterPro" id="IPR001867">
    <property type="entry name" value="OmpR/PhoB-type_DNA-bd"/>
</dbReference>
<dbReference type="Gene3D" id="3.40.50.300">
    <property type="entry name" value="P-loop containing nucleotide triphosphate hydrolases"/>
    <property type="match status" value="1"/>
</dbReference>
<dbReference type="SMART" id="SM00862">
    <property type="entry name" value="Trans_reg_C"/>
    <property type="match status" value="1"/>
</dbReference>
<keyword evidence="9" id="KW-1185">Reference proteome</keyword>
<feature type="domain" description="OmpR/PhoB-type" evidence="7">
    <location>
        <begin position="1"/>
        <end position="93"/>
    </location>
</feature>
<dbReference type="InterPro" id="IPR051677">
    <property type="entry name" value="AfsR-DnrI-RedD_regulator"/>
</dbReference>
<proteinExistence type="inferred from homology"/>
<dbReference type="SUPFAM" id="SSF52540">
    <property type="entry name" value="P-loop containing nucleoside triphosphate hydrolases"/>
    <property type="match status" value="1"/>
</dbReference>
<dbReference type="InterPro" id="IPR036388">
    <property type="entry name" value="WH-like_DNA-bd_sf"/>
</dbReference>
<dbReference type="Pfam" id="PF03704">
    <property type="entry name" value="BTAD"/>
    <property type="match status" value="1"/>
</dbReference>
<dbReference type="Gene3D" id="1.10.10.10">
    <property type="entry name" value="Winged helix-like DNA-binding domain superfamily/Winged helix DNA-binding domain"/>
    <property type="match status" value="1"/>
</dbReference>
<reference evidence="9" key="1">
    <citation type="journal article" date="2019" name="Int. J. Syst. Evol. Microbiol.">
        <title>The Global Catalogue of Microorganisms (GCM) 10K type strain sequencing project: providing services to taxonomists for standard genome sequencing and annotation.</title>
        <authorList>
            <consortium name="The Broad Institute Genomics Platform"/>
            <consortium name="The Broad Institute Genome Sequencing Center for Infectious Disease"/>
            <person name="Wu L."/>
            <person name="Ma J."/>
        </authorList>
    </citation>
    <scope>NUCLEOTIDE SEQUENCE [LARGE SCALE GENOMIC DNA]</scope>
    <source>
        <strain evidence="9">JCM 17939</strain>
    </source>
</reference>
<evidence type="ECO:0000313" key="9">
    <source>
        <dbReference type="Proteomes" id="UP001501442"/>
    </source>
</evidence>
<dbReference type="InterPro" id="IPR005158">
    <property type="entry name" value="BTAD"/>
</dbReference>
<evidence type="ECO:0000256" key="1">
    <source>
        <dbReference type="ARBA" id="ARBA00005820"/>
    </source>
</evidence>